<evidence type="ECO:0000256" key="8">
    <source>
        <dbReference type="SAM" id="MobiDB-lite"/>
    </source>
</evidence>
<dbReference type="PANTHER" id="PTHR46247">
    <property type="entry name" value="CRS2-ASSOCIATED FACTOR 1, CHLOROPLASTIC"/>
    <property type="match status" value="1"/>
</dbReference>
<sequence>MATNTLPSSSLLAQAQHPGQRLRSSLRLRLCLCLSLSHHNQPAADTKRRRAPVPAHPAFSRSHRAKKIPVPDTGEPAAGVRVTDRGLAYRLEGAPFEFQYSYTEAPRARPVALREAPFLPFGPEATPRPWTGRKPLPKSRKELPEFDSFVLPPHGKKGVKPVQSPGPFLAGMEPRYQAASREEVLGEPLTREEVAELVKGNLKATRQLNMGRDGLTHNMLENIHAHWKRKRVCKIRCKGVCTVDMDNVCQQLEERVGGKVIYRQGGVIFLFRGRNYNYRTRPVFPLMLWKPAAAVYPPLVKRVPDGLTPEEATQMHKRGRQLTPICKLGKNGVYTHLVKEVREAFEACDLVRIDCSGLNKSDCRKIGAKLKDLVPCILVSFEFEHILMWRGNVWKSSLPPPDENSFEVGSDQHPFTSEEILNKKGTASGTGLTSIEAVNNAGYVYNSNLNPELANDVMLNSPCIVAGSSNHKDVAGIENSADTPFELSTSDSVIPSLKSALHGQSVISDDSENGDPDDRSPFGCKKSVQGPNEQEASVRPLGSSDEIGELETTKRNTEGMNGQDGAKADSTSLSYMEGVLLLLKEATGSGRAHVLDENEFVDADVIYQKSVAFAKKAPRGPVFKDTLRKSGIRKNEPNKSGRVKKHPVEKEVPNNVEKKDDVNRGLIKQRNDLAQEFLSDVVPQGTLRVDELAKLLC</sequence>
<dbReference type="InterPro" id="IPR044599">
    <property type="entry name" value="CAF1P_plant"/>
</dbReference>
<evidence type="ECO:0000256" key="7">
    <source>
        <dbReference type="PROSITE-ProRule" id="PRU00626"/>
    </source>
</evidence>
<evidence type="ECO:0000256" key="2">
    <source>
        <dbReference type="ARBA" id="ARBA00022737"/>
    </source>
</evidence>
<evidence type="ECO:0000256" key="3">
    <source>
        <dbReference type="ARBA" id="ARBA00022884"/>
    </source>
</evidence>
<dbReference type="FunFam" id="3.30.110.60:FF:000002">
    <property type="entry name" value="CRS2-associated factor 1, chloroplastic"/>
    <property type="match status" value="2"/>
</dbReference>
<feature type="region of interest" description="Disordered" evidence="8">
    <location>
        <begin position="504"/>
        <end position="569"/>
    </location>
</feature>
<dbReference type="EMBL" id="JAUUTY010000002">
    <property type="protein sequence ID" value="KAK1678320.1"/>
    <property type="molecule type" value="Genomic_DNA"/>
</dbReference>
<dbReference type="InterPro" id="IPR035920">
    <property type="entry name" value="YhbY-like_sf"/>
</dbReference>
<dbReference type="SUPFAM" id="SSF75471">
    <property type="entry name" value="YhbY-like"/>
    <property type="match status" value="2"/>
</dbReference>
<keyword evidence="1" id="KW-0507">mRNA processing</keyword>
<keyword evidence="6" id="KW-0687">Ribonucleoprotein</keyword>
<accession>A0AAD8T8V1</accession>
<feature type="domain" description="CRM" evidence="9">
    <location>
        <begin position="187"/>
        <end position="283"/>
    </location>
</feature>
<name>A0AAD8T8V1_LOLMU</name>
<keyword evidence="4" id="KW-0809">Transit peptide</keyword>
<dbReference type="SMART" id="SM01103">
    <property type="entry name" value="CRS1_YhbY"/>
    <property type="match status" value="2"/>
</dbReference>
<evidence type="ECO:0000256" key="6">
    <source>
        <dbReference type="ARBA" id="ARBA00023274"/>
    </source>
</evidence>
<dbReference type="Gene3D" id="3.30.110.60">
    <property type="entry name" value="YhbY-like"/>
    <property type="match status" value="2"/>
</dbReference>
<evidence type="ECO:0000259" key="9">
    <source>
        <dbReference type="PROSITE" id="PS51295"/>
    </source>
</evidence>
<dbReference type="GO" id="GO:0003723">
    <property type="term" value="F:RNA binding"/>
    <property type="evidence" value="ECO:0007669"/>
    <property type="project" value="UniProtKB-UniRule"/>
</dbReference>
<evidence type="ECO:0000256" key="5">
    <source>
        <dbReference type="ARBA" id="ARBA00023187"/>
    </source>
</evidence>
<protein>
    <recommendedName>
        <fullName evidence="9">CRM domain-containing protein</fullName>
    </recommendedName>
</protein>
<dbReference type="GO" id="GO:0006397">
    <property type="term" value="P:mRNA processing"/>
    <property type="evidence" value="ECO:0007669"/>
    <property type="project" value="UniProtKB-KW"/>
</dbReference>
<evidence type="ECO:0000313" key="10">
    <source>
        <dbReference type="EMBL" id="KAK1678320.1"/>
    </source>
</evidence>
<gene>
    <name evidence="10" type="ORF">QYE76_039168</name>
</gene>
<feature type="region of interest" description="Disordered" evidence="8">
    <location>
        <begin position="41"/>
        <end position="77"/>
    </location>
</feature>
<reference evidence="10" key="1">
    <citation type="submission" date="2023-07" db="EMBL/GenBank/DDBJ databases">
        <title>A chromosome-level genome assembly of Lolium multiflorum.</title>
        <authorList>
            <person name="Chen Y."/>
            <person name="Copetti D."/>
            <person name="Kolliker R."/>
            <person name="Studer B."/>
        </authorList>
    </citation>
    <scope>NUCLEOTIDE SEQUENCE</scope>
    <source>
        <strain evidence="10">02402/16</strain>
        <tissue evidence="10">Leaf</tissue>
    </source>
</reference>
<keyword evidence="3 7" id="KW-0694">RNA-binding</keyword>
<evidence type="ECO:0000256" key="1">
    <source>
        <dbReference type="ARBA" id="ARBA00022664"/>
    </source>
</evidence>
<dbReference type="PANTHER" id="PTHR46247:SF1">
    <property type="entry name" value="CRS2-ASSOCIATED FACTOR 1, CHLOROPLASTIC"/>
    <property type="match status" value="1"/>
</dbReference>
<evidence type="ECO:0000313" key="11">
    <source>
        <dbReference type="Proteomes" id="UP001231189"/>
    </source>
</evidence>
<dbReference type="GO" id="GO:1990904">
    <property type="term" value="C:ribonucleoprotein complex"/>
    <property type="evidence" value="ECO:0007669"/>
    <property type="project" value="UniProtKB-KW"/>
</dbReference>
<dbReference type="PROSITE" id="PS51295">
    <property type="entry name" value="CRM"/>
    <property type="match status" value="2"/>
</dbReference>
<dbReference type="InterPro" id="IPR001890">
    <property type="entry name" value="RNA-binding_CRM"/>
</dbReference>
<keyword evidence="5" id="KW-0508">mRNA splicing</keyword>
<dbReference type="Proteomes" id="UP001231189">
    <property type="component" value="Unassembled WGS sequence"/>
</dbReference>
<dbReference type="GO" id="GO:0000373">
    <property type="term" value="P:Group II intron splicing"/>
    <property type="evidence" value="ECO:0007669"/>
    <property type="project" value="InterPro"/>
</dbReference>
<dbReference type="Pfam" id="PF01985">
    <property type="entry name" value="CRS1_YhbY"/>
    <property type="match status" value="2"/>
</dbReference>
<organism evidence="10 11">
    <name type="scientific">Lolium multiflorum</name>
    <name type="common">Italian ryegrass</name>
    <name type="synonym">Lolium perenne subsp. multiflorum</name>
    <dbReference type="NCBI Taxonomy" id="4521"/>
    <lineage>
        <taxon>Eukaryota</taxon>
        <taxon>Viridiplantae</taxon>
        <taxon>Streptophyta</taxon>
        <taxon>Embryophyta</taxon>
        <taxon>Tracheophyta</taxon>
        <taxon>Spermatophyta</taxon>
        <taxon>Magnoliopsida</taxon>
        <taxon>Liliopsida</taxon>
        <taxon>Poales</taxon>
        <taxon>Poaceae</taxon>
        <taxon>BOP clade</taxon>
        <taxon>Pooideae</taxon>
        <taxon>Poodae</taxon>
        <taxon>Poeae</taxon>
        <taxon>Poeae Chloroplast Group 2 (Poeae type)</taxon>
        <taxon>Loliodinae</taxon>
        <taxon>Loliinae</taxon>
        <taxon>Lolium</taxon>
    </lineage>
</organism>
<proteinExistence type="predicted"/>
<evidence type="ECO:0000256" key="4">
    <source>
        <dbReference type="ARBA" id="ARBA00022946"/>
    </source>
</evidence>
<keyword evidence="11" id="KW-1185">Reference proteome</keyword>
<comment type="caution">
    <text evidence="10">The sequence shown here is derived from an EMBL/GenBank/DDBJ whole genome shotgun (WGS) entry which is preliminary data.</text>
</comment>
<feature type="domain" description="CRM" evidence="9">
    <location>
        <begin position="305"/>
        <end position="401"/>
    </location>
</feature>
<keyword evidence="2" id="KW-0677">Repeat</keyword>
<dbReference type="AlphaFoldDB" id="A0AAD8T8V1"/>